<reference evidence="2 3" key="1">
    <citation type="submission" date="2023-04" db="EMBL/GenBank/DDBJ databases">
        <title>Funneling lignin-derived compounds into biodiesel using alkali-halophilic Citricoccus sp. P2.</title>
        <authorList>
            <person name="Luo C.-B."/>
        </authorList>
    </citation>
    <scope>NUCLEOTIDE SEQUENCE [LARGE SCALE GENOMIC DNA]</scope>
    <source>
        <strain evidence="2 3">P2</strain>
    </source>
</reference>
<evidence type="ECO:0000313" key="2">
    <source>
        <dbReference type="EMBL" id="WFP16448.1"/>
    </source>
</evidence>
<dbReference type="RefSeq" id="WP_278157588.1">
    <property type="nucleotide sequence ID" value="NZ_CP121252.1"/>
</dbReference>
<dbReference type="SUPFAM" id="SSF49899">
    <property type="entry name" value="Concanavalin A-like lectins/glucanases"/>
    <property type="match status" value="1"/>
</dbReference>
<keyword evidence="1" id="KW-1133">Transmembrane helix</keyword>
<protein>
    <submittedName>
        <fullName evidence="2">Calcium-binding protein</fullName>
    </submittedName>
</protein>
<organism evidence="2 3">
    <name type="scientific">Citricoccus muralis</name>
    <dbReference type="NCBI Taxonomy" id="169134"/>
    <lineage>
        <taxon>Bacteria</taxon>
        <taxon>Bacillati</taxon>
        <taxon>Actinomycetota</taxon>
        <taxon>Actinomycetes</taxon>
        <taxon>Micrococcales</taxon>
        <taxon>Micrococcaceae</taxon>
        <taxon>Citricoccus</taxon>
    </lineage>
</organism>
<evidence type="ECO:0000313" key="3">
    <source>
        <dbReference type="Proteomes" id="UP001219037"/>
    </source>
</evidence>
<keyword evidence="1" id="KW-0812">Transmembrane</keyword>
<keyword evidence="3" id="KW-1185">Reference proteome</keyword>
<dbReference type="EMBL" id="CP121252">
    <property type="protein sequence ID" value="WFP16448.1"/>
    <property type="molecule type" value="Genomic_DNA"/>
</dbReference>
<evidence type="ECO:0000256" key="1">
    <source>
        <dbReference type="SAM" id="Phobius"/>
    </source>
</evidence>
<proteinExistence type="predicted"/>
<feature type="transmembrane region" description="Helical" evidence="1">
    <location>
        <begin position="21"/>
        <end position="40"/>
    </location>
</feature>
<sequence>MMTTEKRGAYRMVARTRRRTAIWAAVAALILVVTLVIVMMTRAENEWHEGETYGTWQVRYNGHGTVTGDESSVTLEPKSAESWDVTHGGLVHTVGQCDSPEFSLTVHTEAAVRQGEPNVWEVGWVLWNFTDDTHFYAIVLKPNGWELSKQDADYPGNQRFLASGSDRTFPIGQDYRVTVEQDGATATVYVDGEELVTYTDEDQPYLLGSIGLYTEDARVRFSDFELPDCARTTG</sequence>
<name>A0ABY8H5P1_9MICC</name>
<keyword evidence="1" id="KW-0472">Membrane</keyword>
<dbReference type="InterPro" id="IPR013320">
    <property type="entry name" value="ConA-like_dom_sf"/>
</dbReference>
<dbReference type="Gene3D" id="2.60.120.560">
    <property type="entry name" value="Exo-inulinase, domain 1"/>
    <property type="match status" value="1"/>
</dbReference>
<gene>
    <name evidence="2" type="ORF">P8192_13880</name>
</gene>
<dbReference type="Proteomes" id="UP001219037">
    <property type="component" value="Chromosome"/>
</dbReference>
<accession>A0ABY8H5P1</accession>